<proteinExistence type="predicted"/>
<dbReference type="NCBIfam" id="TIGR02448">
    <property type="entry name" value="conserverd hypothetical protein"/>
    <property type="match status" value="1"/>
</dbReference>
<dbReference type="AlphaFoldDB" id="A0AAQ2I0W2"/>
<dbReference type="Proteomes" id="UP000310574">
    <property type="component" value="Unassembled WGS sequence"/>
</dbReference>
<evidence type="ECO:0000313" key="2">
    <source>
        <dbReference type="EMBL" id="THF31015.1"/>
    </source>
</evidence>
<gene>
    <name evidence="2" type="ORF">E5170_17645</name>
</gene>
<dbReference type="InterPro" id="IPR012661">
    <property type="entry name" value="CHP02448"/>
</dbReference>
<evidence type="ECO:0000313" key="3">
    <source>
        <dbReference type="Proteomes" id="UP000310574"/>
    </source>
</evidence>
<feature type="chain" id="PRO_5043038404" evidence="1">
    <location>
        <begin position="22"/>
        <end position="105"/>
    </location>
</feature>
<keyword evidence="1" id="KW-0732">Signal</keyword>
<accession>A0AAQ2I0W2</accession>
<evidence type="ECO:0000256" key="1">
    <source>
        <dbReference type="SAM" id="SignalP"/>
    </source>
</evidence>
<comment type="caution">
    <text evidence="2">The sequence shown here is derived from an EMBL/GenBank/DDBJ whole genome shotgun (WGS) entry which is preliminary data.</text>
</comment>
<dbReference type="Pfam" id="PF09498">
    <property type="entry name" value="DUF2388"/>
    <property type="match status" value="1"/>
</dbReference>
<reference evidence="2 3" key="1">
    <citation type="submission" date="2019-04" db="EMBL/GenBank/DDBJ databases">
        <title>Draft genome sequence of Pseudomonas sp. M7D1 isolated from rhizosphere of plant the flowery desert.</title>
        <authorList>
            <person name="Poblete-Morales M."/>
            <person name="Plaza N."/>
            <person name="Corsini G."/>
            <person name="Silva E."/>
        </authorList>
    </citation>
    <scope>NUCLEOTIDE SEQUENCE [LARGE SCALE GENOMIC DNA]</scope>
    <source>
        <strain evidence="2 3">M7D1</strain>
    </source>
</reference>
<dbReference type="EMBL" id="SSBS01000004">
    <property type="protein sequence ID" value="THF31015.1"/>
    <property type="molecule type" value="Genomic_DNA"/>
</dbReference>
<organism evidence="2 3">
    <name type="scientific">Pseudomonas atacamensis</name>
    <dbReference type="NCBI Taxonomy" id="2565368"/>
    <lineage>
        <taxon>Bacteria</taxon>
        <taxon>Pseudomonadati</taxon>
        <taxon>Pseudomonadota</taxon>
        <taxon>Gammaproteobacteria</taxon>
        <taxon>Pseudomonadales</taxon>
        <taxon>Pseudomonadaceae</taxon>
        <taxon>Pseudomonas</taxon>
    </lineage>
</organism>
<protein>
    <submittedName>
        <fullName evidence="2">DUF2388 domain-containing protein</fullName>
    </submittedName>
</protein>
<feature type="signal peptide" evidence="1">
    <location>
        <begin position="1"/>
        <end position="21"/>
    </location>
</feature>
<sequence>MTRLRLLSAAALLAVAANASATSFIVTTDSIVGALKATSDATSDVTSSFRDDKIVLAAREDAASFVASEGDIRGVKLESALDHIRHQAPQLNATDAQLAQAILTL</sequence>
<dbReference type="RefSeq" id="WP_136493280.1">
    <property type="nucleotide sequence ID" value="NZ_SSBS01000004.1"/>
</dbReference>
<name>A0AAQ2I0W2_9PSED</name>